<evidence type="ECO:0000256" key="6">
    <source>
        <dbReference type="SAM" id="MobiDB-lite"/>
    </source>
</evidence>
<feature type="domain" description="Pseudouridine synthase II N-terminal" evidence="7">
    <location>
        <begin position="22"/>
        <end position="154"/>
    </location>
</feature>
<dbReference type="InterPro" id="IPR020103">
    <property type="entry name" value="PsdUridine_synth_cat_dom_sf"/>
</dbReference>
<keyword evidence="9" id="KW-1185">Reference proteome</keyword>
<protein>
    <recommendedName>
        <fullName evidence="5">tRNA pseudouridine synthase B</fullName>
        <ecNumber evidence="5">5.4.99.25</ecNumber>
    </recommendedName>
    <alternativeName>
        <fullName evidence="5">tRNA pseudouridine(55) synthase</fullName>
        <shortName evidence="5">Psi55 synthase</shortName>
    </alternativeName>
    <alternativeName>
        <fullName evidence="5">tRNA pseudouridylate synthase</fullName>
    </alternativeName>
    <alternativeName>
        <fullName evidence="5">tRNA-uridine isomerase</fullName>
    </alternativeName>
</protein>
<dbReference type="Gene3D" id="3.30.2350.10">
    <property type="entry name" value="Pseudouridine synthase"/>
    <property type="match status" value="2"/>
</dbReference>
<gene>
    <name evidence="5" type="primary">truB</name>
    <name evidence="8" type="ORF">THFILI_05090</name>
</gene>
<name>A0A0D6X9N0_THEFI</name>
<feature type="active site" description="Nucleophile" evidence="5">
    <location>
        <position position="37"/>
    </location>
</feature>
<dbReference type="PANTHER" id="PTHR13767:SF2">
    <property type="entry name" value="PSEUDOURIDYLATE SYNTHASE TRUB1"/>
    <property type="match status" value="1"/>
</dbReference>
<dbReference type="Proteomes" id="UP000030364">
    <property type="component" value="Unassembled WGS sequence"/>
</dbReference>
<dbReference type="PANTHER" id="PTHR13767">
    <property type="entry name" value="TRNA-PSEUDOURIDINE SYNTHASE"/>
    <property type="match status" value="1"/>
</dbReference>
<dbReference type="STRING" id="276.THFILI_05090"/>
<evidence type="ECO:0000256" key="3">
    <source>
        <dbReference type="ARBA" id="ARBA00022694"/>
    </source>
</evidence>
<evidence type="ECO:0000256" key="2">
    <source>
        <dbReference type="ARBA" id="ARBA00005642"/>
    </source>
</evidence>
<dbReference type="Pfam" id="PF01509">
    <property type="entry name" value="TruB_N"/>
    <property type="match status" value="1"/>
</dbReference>
<reference evidence="8 9" key="1">
    <citation type="journal article" date="2015" name="Genome Announc.">
        <title>Draft Genome Sequence of the Thermophile Thermus filiformis ATCC 43280, Producer of Carotenoid-(Di)glucoside-Branched Fatty Acid (Di)esters and Source of Hyperthermostable Enzymes of Biotechnological Interest.</title>
        <authorList>
            <person name="Mandelli F."/>
            <person name="Oliveira Ramires B."/>
            <person name="Couger M.B."/>
            <person name="Paixao D.A."/>
            <person name="Camilo C.M."/>
            <person name="Polikarpov I."/>
            <person name="Prade R."/>
            <person name="Riano-Pachon D.M."/>
            <person name="Squina F.M."/>
        </authorList>
    </citation>
    <scope>NUCLEOTIDE SEQUENCE [LARGE SCALE GENOMIC DNA]</scope>
    <source>
        <strain evidence="8 9">ATCC 43280</strain>
    </source>
</reference>
<dbReference type="GO" id="GO:0160148">
    <property type="term" value="F:tRNA pseudouridine(55) synthase activity"/>
    <property type="evidence" value="ECO:0007669"/>
    <property type="project" value="UniProtKB-EC"/>
</dbReference>
<dbReference type="SUPFAM" id="SSF55120">
    <property type="entry name" value="Pseudouridine synthase"/>
    <property type="match status" value="2"/>
</dbReference>
<evidence type="ECO:0000313" key="8">
    <source>
        <dbReference type="EMBL" id="KIX84614.1"/>
    </source>
</evidence>
<comment type="caution">
    <text evidence="8">The sequence shown here is derived from an EMBL/GenBank/DDBJ whole genome shotgun (WGS) entry which is preliminary data.</text>
</comment>
<evidence type="ECO:0000256" key="4">
    <source>
        <dbReference type="ARBA" id="ARBA00023235"/>
    </source>
</evidence>
<dbReference type="GO" id="GO:0003723">
    <property type="term" value="F:RNA binding"/>
    <property type="evidence" value="ECO:0007669"/>
    <property type="project" value="InterPro"/>
</dbReference>
<dbReference type="RefSeq" id="WP_045246156.1">
    <property type="nucleotide sequence ID" value="NZ_JPSL02000038.1"/>
</dbReference>
<comment type="similarity">
    <text evidence="2 5">Belongs to the pseudouridine synthase TruB family. Type 1 subfamily.</text>
</comment>
<dbReference type="GO" id="GO:0031119">
    <property type="term" value="P:tRNA pseudouridine synthesis"/>
    <property type="evidence" value="ECO:0007669"/>
    <property type="project" value="UniProtKB-UniRule"/>
</dbReference>
<accession>A0A0D6X9N0</accession>
<evidence type="ECO:0000256" key="1">
    <source>
        <dbReference type="ARBA" id="ARBA00000385"/>
    </source>
</evidence>
<dbReference type="InterPro" id="IPR002501">
    <property type="entry name" value="PsdUridine_synth_N"/>
</dbReference>
<evidence type="ECO:0000313" key="9">
    <source>
        <dbReference type="Proteomes" id="UP000030364"/>
    </source>
</evidence>
<comment type="function">
    <text evidence="5">Responsible for synthesis of pseudouridine from uracil-55 in the psi GC loop of transfer RNAs.</text>
</comment>
<dbReference type="EC" id="5.4.99.25" evidence="5"/>
<sequence>MALFAVEKPLGLTSHDAVEEARRRLGTRRVGHTGTLDPLATGVLVLVSDQSTKLVPFLSGEDKEYLAWVSFGATTPTLDAEGPVVEEAPVRFSLKDLEAALLSFLSLTEQVPPLFSAVKVGGVRAYEAAREGRPLELKPRPARYLEVELLAFDPAPRPYPIAPSARGWRIAERGRKVDLPPPLGPYPTAVVRLVVASGTYIRAFARDLGERPPPPPGGGGPPGRGGRGAPPPPLGPYPTAVVRLVVASGTYIRAFARDLGERLGTKAFLAGLVRTRVGRIGLERAVPLSELSPDRAIPEVEALPFPVVELSHTEARRVLEGVPLPIPVVGYVALVDSRRRLLAIAEGDGFKLKIKRVLKKEDV</sequence>
<keyword evidence="4 5" id="KW-0413">Isomerase</keyword>
<dbReference type="OrthoDB" id="9802309at2"/>
<dbReference type="HAMAP" id="MF_01080">
    <property type="entry name" value="TruB_bact"/>
    <property type="match status" value="1"/>
</dbReference>
<dbReference type="NCBIfam" id="TIGR00431">
    <property type="entry name" value="TruB"/>
    <property type="match status" value="1"/>
</dbReference>
<dbReference type="GO" id="GO:1990481">
    <property type="term" value="P:mRNA pseudouridine synthesis"/>
    <property type="evidence" value="ECO:0007669"/>
    <property type="project" value="TreeGrafter"/>
</dbReference>
<organism evidence="8 9">
    <name type="scientific">Thermus filiformis</name>
    <dbReference type="NCBI Taxonomy" id="276"/>
    <lineage>
        <taxon>Bacteria</taxon>
        <taxon>Thermotogati</taxon>
        <taxon>Deinococcota</taxon>
        <taxon>Deinococci</taxon>
        <taxon>Thermales</taxon>
        <taxon>Thermaceae</taxon>
        <taxon>Thermus</taxon>
    </lineage>
</organism>
<comment type="catalytic activity">
    <reaction evidence="1 5">
        <text>uridine(55) in tRNA = pseudouridine(55) in tRNA</text>
        <dbReference type="Rhea" id="RHEA:42532"/>
        <dbReference type="Rhea" id="RHEA-COMP:10101"/>
        <dbReference type="Rhea" id="RHEA-COMP:10102"/>
        <dbReference type="ChEBI" id="CHEBI:65314"/>
        <dbReference type="ChEBI" id="CHEBI:65315"/>
        <dbReference type="EC" id="5.4.99.25"/>
    </reaction>
</comment>
<evidence type="ECO:0000259" key="7">
    <source>
        <dbReference type="Pfam" id="PF01509"/>
    </source>
</evidence>
<dbReference type="InterPro" id="IPR014780">
    <property type="entry name" value="tRNA_psdUridine_synth_TruB"/>
</dbReference>
<keyword evidence="3 5" id="KW-0819">tRNA processing</keyword>
<proteinExistence type="inferred from homology"/>
<evidence type="ECO:0000256" key="5">
    <source>
        <dbReference type="HAMAP-Rule" id="MF_01080"/>
    </source>
</evidence>
<feature type="region of interest" description="Disordered" evidence="6">
    <location>
        <begin position="206"/>
        <end position="233"/>
    </location>
</feature>
<dbReference type="EMBL" id="JPSL02000038">
    <property type="protein sequence ID" value="KIX84614.1"/>
    <property type="molecule type" value="Genomic_DNA"/>
</dbReference>
<dbReference type="AlphaFoldDB" id="A0A0D6X9N0"/>